<evidence type="ECO:0000256" key="1">
    <source>
        <dbReference type="ARBA" id="ARBA00004173"/>
    </source>
</evidence>
<dbReference type="SUPFAM" id="SSF81301">
    <property type="entry name" value="Nucleotidyltransferase"/>
    <property type="match status" value="1"/>
</dbReference>
<dbReference type="InterPro" id="IPR043519">
    <property type="entry name" value="NT_sf"/>
</dbReference>
<accession>A0A023FS46</accession>
<feature type="region of interest" description="Disordered" evidence="6">
    <location>
        <begin position="58"/>
        <end position="80"/>
    </location>
</feature>
<dbReference type="PANTHER" id="PTHR21043">
    <property type="entry name" value="IOJAP SUPERFAMILY ORTHOLOG"/>
    <property type="match status" value="1"/>
</dbReference>
<comment type="function">
    <text evidence="4">Required for normal mitochondrial ribosome function and mitochondrial translation. May play a role in ribosome biogenesis by preventing premature association of the 28S and 39S ribosomal subunits. Interacts with mitochondrial ribosomal protein uL14m (MRPL14), probably blocking formation of intersubunit bridge B8, preventing association of the 28S and 39S ribosomal subunits. Addition to isolated mitochondrial ribosomal subunits partially inhibits translation, probably by interfering with the association of the 28S and 39S ribosomal subunits and the formation of functional ribosomes. May also participate in the assembly and/or regulation of the stability of the large subunit of the mitochondrial ribosome. May function as a ribosomal silencing factor.</text>
</comment>
<dbReference type="AlphaFoldDB" id="A0A023FS46"/>
<proteinExistence type="evidence at transcript level"/>
<dbReference type="InterPro" id="IPR004394">
    <property type="entry name" value="Iojap/RsfS/C7orf30"/>
</dbReference>
<reference evidence="7" key="1">
    <citation type="submission" date="2014-03" db="EMBL/GenBank/DDBJ databases">
        <title>The sialotranscriptome of Amblyomma triste, Amblyomma parvum and Amblyomma cajennense ticks, uncovered by 454-based RNA-seq.</title>
        <authorList>
            <person name="Garcia G.R."/>
            <person name="Gardinassi L.G."/>
            <person name="Ribeiro J.M."/>
            <person name="Anatriello E."/>
            <person name="Ferreira B.R."/>
            <person name="Moreira H.N."/>
            <person name="Mafra C."/>
            <person name="Olegario M.M."/>
            <person name="Szabo P.J."/>
            <person name="Miranda-Santos I.K."/>
            <person name="Maruyama S.R."/>
        </authorList>
    </citation>
    <scope>NUCLEOTIDE SEQUENCE</scope>
    <source>
        <strain evidence="7">Uberlandia</strain>
        <tissue evidence="7">Salivary glands</tissue>
    </source>
</reference>
<feature type="region of interest" description="Disordered" evidence="6">
    <location>
        <begin position="95"/>
        <end position="131"/>
    </location>
</feature>
<name>A0A023FS46_AMBCJ</name>
<organism evidence="7">
    <name type="scientific">Amblyomma cajennense</name>
    <name type="common">Cayenne tick</name>
    <name type="synonym">Acarus cajennensis</name>
    <dbReference type="NCBI Taxonomy" id="34607"/>
    <lineage>
        <taxon>Eukaryota</taxon>
        <taxon>Metazoa</taxon>
        <taxon>Ecdysozoa</taxon>
        <taxon>Arthropoda</taxon>
        <taxon>Chelicerata</taxon>
        <taxon>Arachnida</taxon>
        <taxon>Acari</taxon>
        <taxon>Parasitiformes</taxon>
        <taxon>Ixodida</taxon>
        <taxon>Ixodoidea</taxon>
        <taxon>Ixodidae</taxon>
        <taxon>Amblyomminae</taxon>
        <taxon>Amblyomma</taxon>
    </lineage>
</organism>
<dbReference type="HAMAP" id="MF_01477">
    <property type="entry name" value="Iojap_RsfS"/>
    <property type="match status" value="1"/>
</dbReference>
<dbReference type="PANTHER" id="PTHR21043:SF0">
    <property type="entry name" value="MITOCHONDRIAL ASSEMBLY OF RIBOSOMAL LARGE SUBUNIT PROTEIN 1"/>
    <property type="match status" value="1"/>
</dbReference>
<dbReference type="NCBIfam" id="TIGR00090">
    <property type="entry name" value="rsfS_iojap_ybeB"/>
    <property type="match status" value="1"/>
</dbReference>
<dbReference type="GO" id="GO:0090071">
    <property type="term" value="P:negative regulation of ribosome biogenesis"/>
    <property type="evidence" value="ECO:0007669"/>
    <property type="project" value="TreeGrafter"/>
</dbReference>
<comment type="similarity">
    <text evidence="2">Belongs to the Iojap/RsfS family.</text>
</comment>
<dbReference type="FunFam" id="3.30.460.10:FF:000018">
    <property type="entry name" value="Mitochondrial assembly of ribosomal large subunit 1"/>
    <property type="match status" value="1"/>
</dbReference>
<feature type="compositionally biased region" description="Low complexity" evidence="6">
    <location>
        <begin position="101"/>
        <end position="119"/>
    </location>
</feature>
<sequence length="344" mass="38454">MGSQMVLTALFRLGGFGARQMGYRAADAHRDQLCQRLASQAALRRHFSARYSSLRKDDALDSKLESSQSSKKPLMEPDDETRSILNDIWRDFECVPPKPSPAEGGSSGSSSGPAAVPKGDVPKEKATDGPRIQSLLHSARANAKKLFADEDSSIILDSTEEQSALLGAQLDVDYIPQNIKVDPLEGFNLKRGETGVFEVEELVDILREEKLTDIAVITVPKEMTYADYLVLATAVSPRQARGVTEFLRKLYKRKKDSTDPTLFIEGEKTADWKVLDMGNVVLHVFLPEARRHYDVETLWTVGSAYDDLTHTKDDPVYNLLQQQIQLLQEVQPKDLENRFAMQQS</sequence>
<dbReference type="EMBL" id="GBBK01000919">
    <property type="protein sequence ID" value="JAC23563.1"/>
    <property type="molecule type" value="mRNA"/>
</dbReference>
<evidence type="ECO:0000313" key="7">
    <source>
        <dbReference type="EMBL" id="JAC23563.1"/>
    </source>
</evidence>
<dbReference type="Gene3D" id="3.30.460.10">
    <property type="entry name" value="Beta Polymerase, domain 2"/>
    <property type="match status" value="1"/>
</dbReference>
<evidence type="ECO:0000256" key="4">
    <source>
        <dbReference type="ARBA" id="ARBA00053669"/>
    </source>
</evidence>
<dbReference type="GO" id="GO:0017148">
    <property type="term" value="P:negative regulation of translation"/>
    <property type="evidence" value="ECO:0007669"/>
    <property type="project" value="TreeGrafter"/>
</dbReference>
<evidence type="ECO:0000256" key="2">
    <source>
        <dbReference type="ARBA" id="ARBA00010574"/>
    </source>
</evidence>
<evidence type="ECO:0000256" key="3">
    <source>
        <dbReference type="ARBA" id="ARBA00023128"/>
    </source>
</evidence>
<evidence type="ECO:0000256" key="6">
    <source>
        <dbReference type="SAM" id="MobiDB-lite"/>
    </source>
</evidence>
<protein>
    <recommendedName>
        <fullName evidence="5">Mitochondrial assembly of ribosomal large subunit protein 1</fullName>
    </recommendedName>
</protein>
<dbReference type="GO" id="GO:0005739">
    <property type="term" value="C:mitochondrion"/>
    <property type="evidence" value="ECO:0007669"/>
    <property type="project" value="UniProtKB-SubCell"/>
</dbReference>
<evidence type="ECO:0000256" key="5">
    <source>
        <dbReference type="ARBA" id="ARBA00073331"/>
    </source>
</evidence>
<dbReference type="Pfam" id="PF02410">
    <property type="entry name" value="RsfS"/>
    <property type="match status" value="1"/>
</dbReference>
<keyword evidence="3" id="KW-0496">Mitochondrion</keyword>
<comment type="subcellular location">
    <subcellularLocation>
        <location evidence="1">Mitochondrion</location>
    </subcellularLocation>
</comment>
<dbReference type="GO" id="GO:0043023">
    <property type="term" value="F:ribosomal large subunit binding"/>
    <property type="evidence" value="ECO:0007669"/>
    <property type="project" value="TreeGrafter"/>
</dbReference>